<dbReference type="EMBL" id="RXIR01000030">
    <property type="protein sequence ID" value="TVS26409.1"/>
    <property type="molecule type" value="Genomic_DNA"/>
</dbReference>
<gene>
    <name evidence="2" type="ORF">EKI59_10545</name>
</gene>
<organism evidence="2 3">
    <name type="scientific">Corynebacterium sanguinis</name>
    <dbReference type="NCBI Taxonomy" id="2594913"/>
    <lineage>
        <taxon>Bacteria</taxon>
        <taxon>Bacillati</taxon>
        <taxon>Actinomycetota</taxon>
        <taxon>Actinomycetes</taxon>
        <taxon>Mycobacteriales</taxon>
        <taxon>Corynebacteriaceae</taxon>
        <taxon>Corynebacterium</taxon>
    </lineage>
</organism>
<keyword evidence="2" id="KW-0238">DNA-binding</keyword>
<feature type="domain" description="Helix-turn-helix" evidence="1">
    <location>
        <begin position="11"/>
        <end position="53"/>
    </location>
</feature>
<proteinExistence type="predicted"/>
<dbReference type="RefSeq" id="WP_144773733.1">
    <property type="nucleotide sequence ID" value="NZ_RXIR01000030.1"/>
</dbReference>
<evidence type="ECO:0000313" key="2">
    <source>
        <dbReference type="EMBL" id="TVS26409.1"/>
    </source>
</evidence>
<dbReference type="Proteomes" id="UP000336646">
    <property type="component" value="Unassembled WGS sequence"/>
</dbReference>
<dbReference type="InterPro" id="IPR041657">
    <property type="entry name" value="HTH_17"/>
</dbReference>
<sequence length="60" mass="6762">MSNTQNTLRSVKQEAQRVGIGERTLRRWIAEGKLTGYKAGKLLRVRPSDVDALFVPTNSF</sequence>
<dbReference type="OrthoDB" id="4870800at2"/>
<dbReference type="NCBIfam" id="TIGR01764">
    <property type="entry name" value="excise"/>
    <property type="match status" value="1"/>
</dbReference>
<dbReference type="GO" id="GO:0003677">
    <property type="term" value="F:DNA binding"/>
    <property type="evidence" value="ECO:0007669"/>
    <property type="project" value="UniProtKB-KW"/>
</dbReference>
<reference evidence="2 3" key="1">
    <citation type="submission" date="2018-12" db="EMBL/GenBank/DDBJ databases">
        <title>Corynebacterium sanguinis sp. nov., a clinically-associated and environmental corynebacterium.</title>
        <authorList>
            <person name="Gonzales-Siles L."/>
            <person name="Jaen-Luchoro D."/>
            <person name="Cardew S."/>
            <person name="Inganas E."/>
            <person name="Ohlen M."/>
            <person name="Jensie-Markopolous S."/>
            <person name="Pinyeiro-Iglesias B."/>
            <person name="Molin K."/>
            <person name="Skovbjerg S."/>
            <person name="Svensson-Stadler L."/>
            <person name="Funke G."/>
            <person name="Moore E.R.B."/>
        </authorList>
    </citation>
    <scope>NUCLEOTIDE SEQUENCE [LARGE SCALE GENOMIC DNA]</scope>
    <source>
        <strain evidence="2 3">58734</strain>
    </source>
</reference>
<dbReference type="SUPFAM" id="SSF46955">
    <property type="entry name" value="Putative DNA-binding domain"/>
    <property type="match status" value="1"/>
</dbReference>
<evidence type="ECO:0000259" key="1">
    <source>
        <dbReference type="Pfam" id="PF12728"/>
    </source>
</evidence>
<comment type="caution">
    <text evidence="2">The sequence shown here is derived from an EMBL/GenBank/DDBJ whole genome shotgun (WGS) entry which is preliminary data.</text>
</comment>
<dbReference type="Pfam" id="PF12728">
    <property type="entry name" value="HTH_17"/>
    <property type="match status" value="1"/>
</dbReference>
<evidence type="ECO:0000313" key="3">
    <source>
        <dbReference type="Proteomes" id="UP000336646"/>
    </source>
</evidence>
<accession>A0A6C1TV61</accession>
<dbReference type="InterPro" id="IPR009061">
    <property type="entry name" value="DNA-bd_dom_put_sf"/>
</dbReference>
<name>A0A6C1TV61_9CORY</name>
<dbReference type="AlphaFoldDB" id="A0A6C1TV61"/>
<dbReference type="InterPro" id="IPR010093">
    <property type="entry name" value="SinI_DNA-bd"/>
</dbReference>
<protein>
    <submittedName>
        <fullName evidence="2">DNA-binding protein</fullName>
    </submittedName>
</protein>